<feature type="compositionally biased region" description="Basic residues" evidence="1">
    <location>
        <begin position="44"/>
        <end position="54"/>
    </location>
</feature>
<evidence type="ECO:0000313" key="2">
    <source>
        <dbReference type="EMBL" id="GMH76475.1"/>
    </source>
</evidence>
<feature type="region of interest" description="Disordered" evidence="1">
    <location>
        <begin position="1"/>
        <end position="54"/>
    </location>
</feature>
<evidence type="ECO:0000313" key="3">
    <source>
        <dbReference type="Proteomes" id="UP001162640"/>
    </source>
</evidence>
<protein>
    <submittedName>
        <fullName evidence="2">Uncharacterized protein</fullName>
    </submittedName>
</protein>
<dbReference type="AlphaFoldDB" id="A0A9W7EFW6"/>
<comment type="caution">
    <text evidence="2">The sequence shown here is derived from an EMBL/GenBank/DDBJ whole genome shotgun (WGS) entry which is preliminary data.</text>
</comment>
<accession>A0A9W7EFW6</accession>
<proteinExistence type="predicted"/>
<dbReference type="Proteomes" id="UP001162640">
    <property type="component" value="Unassembled WGS sequence"/>
</dbReference>
<sequence length="93" mass="10464">MPTKVEEEESMKRRHEAVGHPKRNAQARRHNQPNPVPPPNSPPRQKKAPHSHRKLYYSPYKGIAYSVASKKVIKFVTTLSNGGSSSFESSGNR</sequence>
<reference evidence="3" key="1">
    <citation type="journal article" date="2023" name="Commun. Biol.">
        <title>Genome analysis of Parmales, the sister group of diatoms, reveals the evolutionary specialization of diatoms from phago-mixotrophs to photoautotrophs.</title>
        <authorList>
            <person name="Ban H."/>
            <person name="Sato S."/>
            <person name="Yoshikawa S."/>
            <person name="Yamada K."/>
            <person name="Nakamura Y."/>
            <person name="Ichinomiya M."/>
            <person name="Sato N."/>
            <person name="Blanc-Mathieu R."/>
            <person name="Endo H."/>
            <person name="Kuwata A."/>
            <person name="Ogata H."/>
        </authorList>
    </citation>
    <scope>NUCLEOTIDE SEQUENCE [LARGE SCALE GENOMIC DNA]</scope>
</reference>
<dbReference type="EMBL" id="BLQM01000221">
    <property type="protein sequence ID" value="GMH76475.1"/>
    <property type="molecule type" value="Genomic_DNA"/>
</dbReference>
<gene>
    <name evidence="2" type="ORF">TL16_g07098</name>
</gene>
<name>A0A9W7EFW6_9STRA</name>
<evidence type="ECO:0000256" key="1">
    <source>
        <dbReference type="SAM" id="MobiDB-lite"/>
    </source>
</evidence>
<organism evidence="2 3">
    <name type="scientific">Triparma laevis f. inornata</name>
    <dbReference type="NCBI Taxonomy" id="1714386"/>
    <lineage>
        <taxon>Eukaryota</taxon>
        <taxon>Sar</taxon>
        <taxon>Stramenopiles</taxon>
        <taxon>Ochrophyta</taxon>
        <taxon>Bolidophyceae</taxon>
        <taxon>Parmales</taxon>
        <taxon>Triparmaceae</taxon>
        <taxon>Triparma</taxon>
    </lineage>
</organism>
<feature type="compositionally biased region" description="Basic residues" evidence="1">
    <location>
        <begin position="12"/>
        <end position="31"/>
    </location>
</feature>